<dbReference type="Proteomes" id="UP001057580">
    <property type="component" value="Chromosome"/>
</dbReference>
<dbReference type="NCBIfam" id="NF045545">
    <property type="entry name" value="HAH_0734_fam"/>
    <property type="match status" value="1"/>
</dbReference>
<dbReference type="RefSeq" id="WP_260594630.1">
    <property type="nucleotide sequence ID" value="NZ_CP104003.1"/>
</dbReference>
<dbReference type="EMBL" id="CP104003">
    <property type="protein sequence ID" value="UWM55530.1"/>
    <property type="molecule type" value="Genomic_DNA"/>
</dbReference>
<dbReference type="AlphaFoldDB" id="A0A9E7U5L7"/>
<dbReference type="Pfam" id="PF23384">
    <property type="entry name" value="DUF7098"/>
    <property type="match status" value="1"/>
</dbReference>
<organism evidence="1 2">
    <name type="scientific">Salinirubellus salinus</name>
    <dbReference type="NCBI Taxonomy" id="1364945"/>
    <lineage>
        <taxon>Archaea</taxon>
        <taxon>Methanobacteriati</taxon>
        <taxon>Methanobacteriota</taxon>
        <taxon>Stenosarchaea group</taxon>
        <taxon>Halobacteria</taxon>
        <taxon>Halobacteriales</taxon>
        <taxon>Natronomonadaceae</taxon>
        <taxon>Salinirubellus</taxon>
    </lineage>
</organism>
<accession>A0A9E7U5L7</accession>
<reference evidence="1" key="1">
    <citation type="submission" date="2022-09" db="EMBL/GenBank/DDBJ databases">
        <title>Diverse halophilic archaea isolated from saline environments.</title>
        <authorList>
            <person name="Cui H.-L."/>
        </authorList>
    </citation>
    <scope>NUCLEOTIDE SEQUENCE</scope>
    <source>
        <strain evidence="1">ZS-35-S2</strain>
    </source>
</reference>
<gene>
    <name evidence="1" type="ORF">N0B31_04415</name>
</gene>
<protein>
    <submittedName>
        <fullName evidence="1">Uncharacterized protein</fullName>
    </submittedName>
</protein>
<proteinExistence type="predicted"/>
<keyword evidence="2" id="KW-1185">Reference proteome</keyword>
<sequence>MHHLVINGDPGIRKDAVIEVGGEELVCFSVKRQGDWHGPDRVQLWCTVGEEDERETYERREYISMHLDVEKAEADAVTVVQKGGTLNI</sequence>
<evidence type="ECO:0000313" key="2">
    <source>
        <dbReference type="Proteomes" id="UP001057580"/>
    </source>
</evidence>
<name>A0A9E7U5L7_9EURY</name>
<evidence type="ECO:0000313" key="1">
    <source>
        <dbReference type="EMBL" id="UWM55530.1"/>
    </source>
</evidence>
<dbReference type="GeneID" id="74941639"/>
<dbReference type="InterPro" id="IPR054623">
    <property type="entry name" value="HAH_0734-like"/>
</dbReference>
<dbReference type="KEGG" id="ssai:N0B31_04415"/>